<keyword evidence="1" id="KW-1133">Transmembrane helix</keyword>
<dbReference type="AlphaFoldDB" id="A0A3N0ESG6"/>
<organism evidence="2 3">
    <name type="scientific">Sinomicrobium pectinilyticum</name>
    <dbReference type="NCBI Taxonomy" id="1084421"/>
    <lineage>
        <taxon>Bacteria</taxon>
        <taxon>Pseudomonadati</taxon>
        <taxon>Bacteroidota</taxon>
        <taxon>Flavobacteriia</taxon>
        <taxon>Flavobacteriales</taxon>
        <taxon>Flavobacteriaceae</taxon>
        <taxon>Sinomicrobium</taxon>
    </lineage>
</organism>
<dbReference type="Proteomes" id="UP000267469">
    <property type="component" value="Unassembled WGS sequence"/>
</dbReference>
<feature type="transmembrane region" description="Helical" evidence="1">
    <location>
        <begin position="85"/>
        <end position="107"/>
    </location>
</feature>
<keyword evidence="3" id="KW-1185">Reference proteome</keyword>
<comment type="caution">
    <text evidence="2">The sequence shown here is derived from an EMBL/GenBank/DDBJ whole genome shotgun (WGS) entry which is preliminary data.</text>
</comment>
<reference evidence="2 3" key="1">
    <citation type="submission" date="2018-10" db="EMBL/GenBank/DDBJ databases">
        <title>Sinomicrobium pectinilyticum sp. nov., a pectinase-producing bacterium isolated from alkaline and saline soil, and emended description of the genus Sinomicrobium.</title>
        <authorList>
            <person name="Cheng B."/>
            <person name="Li C."/>
            <person name="Lai Q."/>
            <person name="Du M."/>
            <person name="Shao Z."/>
            <person name="Xu P."/>
            <person name="Yang C."/>
        </authorList>
    </citation>
    <scope>NUCLEOTIDE SEQUENCE [LARGE SCALE GENOMIC DNA]</scope>
    <source>
        <strain evidence="2 3">5DNS001</strain>
    </source>
</reference>
<feature type="transmembrane region" description="Helical" evidence="1">
    <location>
        <begin position="114"/>
        <end position="133"/>
    </location>
</feature>
<evidence type="ECO:0000313" key="2">
    <source>
        <dbReference type="EMBL" id="RNL90796.1"/>
    </source>
</evidence>
<proteinExistence type="predicted"/>
<protein>
    <recommendedName>
        <fullName evidence="4">Ceramidase</fullName>
    </recommendedName>
</protein>
<feature type="transmembrane region" description="Helical" evidence="1">
    <location>
        <begin position="169"/>
        <end position="188"/>
    </location>
</feature>
<evidence type="ECO:0008006" key="4">
    <source>
        <dbReference type="Google" id="ProtNLM"/>
    </source>
</evidence>
<evidence type="ECO:0000256" key="1">
    <source>
        <dbReference type="SAM" id="Phobius"/>
    </source>
</evidence>
<dbReference type="OrthoDB" id="946254at2"/>
<evidence type="ECO:0000313" key="3">
    <source>
        <dbReference type="Proteomes" id="UP000267469"/>
    </source>
</evidence>
<keyword evidence="1" id="KW-0472">Membrane</keyword>
<feature type="transmembrane region" description="Helical" evidence="1">
    <location>
        <begin position="139"/>
        <end position="162"/>
    </location>
</feature>
<feature type="transmembrane region" description="Helical" evidence="1">
    <location>
        <begin position="200"/>
        <end position="219"/>
    </location>
</feature>
<dbReference type="EMBL" id="RJTM01000029">
    <property type="protein sequence ID" value="RNL90796.1"/>
    <property type="molecule type" value="Genomic_DNA"/>
</dbReference>
<accession>A0A3N0ESG6</accession>
<name>A0A3N0ESG6_SINP1</name>
<sequence length="245" mass="28184">MDILALLSGFPKDSGPVYRETIEGRLPVEPFNTVSNFLFLAIIIYFVWKIRRNHRQHLFLAFILPVLFIGFIGGTLYHATRSHEIWLLLDWVPILLLCLATSVYFCIKAGKNPWSRSALLILVLLLMFGIRFMDLPRNISISVGYIAAALGIILPIALYLYFTKYLYGLWVLLAVISFSLAIWCRYLDVRSDFFPMGTHWLWHSFGALAVFFLMYYIYLDRNSPGKNDIIRIPNAPGSVPQLRGK</sequence>
<feature type="transmembrane region" description="Helical" evidence="1">
    <location>
        <begin position="60"/>
        <end position="79"/>
    </location>
</feature>
<feature type="transmembrane region" description="Helical" evidence="1">
    <location>
        <begin position="30"/>
        <end position="48"/>
    </location>
</feature>
<gene>
    <name evidence="2" type="ORF">ED312_06230</name>
</gene>
<keyword evidence="1" id="KW-0812">Transmembrane</keyword>